<organism evidence="1 2">
    <name type="scientific">Altericroceibacterium endophyticum</name>
    <dbReference type="NCBI Taxonomy" id="1808508"/>
    <lineage>
        <taxon>Bacteria</taxon>
        <taxon>Pseudomonadati</taxon>
        <taxon>Pseudomonadota</taxon>
        <taxon>Alphaproteobacteria</taxon>
        <taxon>Sphingomonadales</taxon>
        <taxon>Erythrobacteraceae</taxon>
        <taxon>Altericroceibacterium</taxon>
    </lineage>
</organism>
<comment type="caution">
    <text evidence="1">The sequence shown here is derived from an EMBL/GenBank/DDBJ whole genome shotgun (WGS) entry which is preliminary data.</text>
</comment>
<dbReference type="OrthoDB" id="8564199at2"/>
<gene>
    <name evidence="1" type="ORF">GRI91_03650</name>
</gene>
<dbReference type="EMBL" id="WTYT01000001">
    <property type="protein sequence ID" value="MXO64845.1"/>
    <property type="molecule type" value="Genomic_DNA"/>
</dbReference>
<protein>
    <recommendedName>
        <fullName evidence="3">Phage tail protein</fullName>
    </recommendedName>
</protein>
<dbReference type="Pfam" id="PF06891">
    <property type="entry name" value="P2_Phage_GpR"/>
    <property type="match status" value="1"/>
</dbReference>
<sequence length="164" mass="18664">MNKPDSLRAAFTAVFGDLADNPDRFRLWIEEGHVRCHAADPTQGENLSYTLEYRLVVVFEAWRRSHLLIWIVLLDWLRIHQPDLLTPKQSPEAIPFEADLISNEEADISFELMLSEPIRAKRRADGGFDMSVIGENNPLFPDSVPLIDQGKPLASVWLDGDQLL</sequence>
<evidence type="ECO:0000313" key="2">
    <source>
        <dbReference type="Proteomes" id="UP000438476"/>
    </source>
</evidence>
<evidence type="ECO:0000313" key="1">
    <source>
        <dbReference type="EMBL" id="MXO64845.1"/>
    </source>
</evidence>
<accession>A0A6I4T555</accession>
<name>A0A6I4T555_9SPHN</name>
<keyword evidence="2" id="KW-1185">Reference proteome</keyword>
<dbReference type="InterPro" id="IPR009678">
    <property type="entry name" value="Phage_tail_completion_R"/>
</dbReference>
<dbReference type="AlphaFoldDB" id="A0A6I4T555"/>
<reference evidence="1 2" key="1">
    <citation type="submission" date="2019-12" db="EMBL/GenBank/DDBJ databases">
        <title>Genomic-based taxomic classification of the family Erythrobacteraceae.</title>
        <authorList>
            <person name="Xu L."/>
        </authorList>
    </citation>
    <scope>NUCLEOTIDE SEQUENCE [LARGE SCALE GENOMIC DNA]</scope>
    <source>
        <strain evidence="1 2">LMG 29518</strain>
    </source>
</reference>
<evidence type="ECO:0008006" key="3">
    <source>
        <dbReference type="Google" id="ProtNLM"/>
    </source>
</evidence>
<proteinExistence type="predicted"/>
<dbReference type="Proteomes" id="UP000438476">
    <property type="component" value="Unassembled WGS sequence"/>
</dbReference>
<dbReference type="RefSeq" id="WP_160735229.1">
    <property type="nucleotide sequence ID" value="NZ_WTYT01000001.1"/>
</dbReference>